<protein>
    <submittedName>
        <fullName evidence="3">Uncharacterized protein</fullName>
    </submittedName>
</protein>
<accession>A0A5J4RKF2</accession>
<feature type="domain" description="THUMP-like" evidence="1">
    <location>
        <begin position="320"/>
        <end position="391"/>
    </location>
</feature>
<sequence length="392" mass="44007">MPLSAQTMQFIKEHWLDDVHTLALQVGKYPEVNLPEAVVQIAGRQSVEEKIPSWYTTEGIRYPRRLSLEQCSSEATALYKASLIKGESLADVTGGWGVDCTFLSVNFRKVVYVERQKELCELTAHNFSLLGLNHIAIENADAVSYVKKMQAVDCIYLDSARRDMHGKKLIRLADCEPDISELEDLLLTKASKVMVKLSPMLDLSQALCSLPHTEEIHIVSVCNECKELLLILGNHTGKDIPIHCVNITGDKRDLFVFTREEERNAACTYTGKLETFLYEPNASVLKAGAFRSIACSYGIRKLHPNSHLYTSNTLIEDFPGRRFLITGSCSFRKREMKELLSGLEKAHITVRNFPATVEELRKRIKLHDGGGAYLFATTLAGESKALIRCEKP</sequence>
<gene>
    <name evidence="3" type="ORF">EZS27_017504</name>
</gene>
<name>A0A5J4RKF2_9ZZZZ</name>
<dbReference type="InterPro" id="IPR054168">
    <property type="entry name" value="PG_1098_Fer"/>
</dbReference>
<organism evidence="3">
    <name type="scientific">termite gut metagenome</name>
    <dbReference type="NCBI Taxonomy" id="433724"/>
    <lineage>
        <taxon>unclassified sequences</taxon>
        <taxon>metagenomes</taxon>
        <taxon>organismal metagenomes</taxon>
    </lineage>
</organism>
<dbReference type="EMBL" id="SNRY01001029">
    <property type="protein sequence ID" value="KAA6334148.1"/>
    <property type="molecule type" value="Genomic_DNA"/>
</dbReference>
<dbReference type="Pfam" id="PF18096">
    <property type="entry name" value="Thump_like"/>
    <property type="match status" value="1"/>
</dbReference>
<reference evidence="3" key="1">
    <citation type="submission" date="2019-03" db="EMBL/GenBank/DDBJ databases">
        <title>Single cell metagenomics reveals metabolic interactions within the superorganism composed of flagellate Streblomastix strix and complex community of Bacteroidetes bacteria on its surface.</title>
        <authorList>
            <person name="Treitli S.C."/>
            <person name="Kolisko M."/>
            <person name="Husnik F."/>
            <person name="Keeling P."/>
            <person name="Hampl V."/>
        </authorList>
    </citation>
    <scope>NUCLEOTIDE SEQUENCE</scope>
    <source>
        <strain evidence="3">STM</strain>
    </source>
</reference>
<comment type="caution">
    <text evidence="3">The sequence shown here is derived from an EMBL/GenBank/DDBJ whole genome shotgun (WGS) entry which is preliminary data.</text>
</comment>
<dbReference type="Pfam" id="PF22013">
    <property type="entry name" value="PG_1098_Fer"/>
    <property type="match status" value="1"/>
</dbReference>
<evidence type="ECO:0000259" key="2">
    <source>
        <dbReference type="Pfam" id="PF22013"/>
    </source>
</evidence>
<evidence type="ECO:0000313" key="3">
    <source>
        <dbReference type="EMBL" id="KAA6334148.1"/>
    </source>
</evidence>
<dbReference type="InterPro" id="IPR029063">
    <property type="entry name" value="SAM-dependent_MTases_sf"/>
</dbReference>
<dbReference type="SUPFAM" id="SSF53335">
    <property type="entry name" value="S-adenosyl-L-methionine-dependent methyltransferases"/>
    <property type="match status" value="1"/>
</dbReference>
<dbReference type="AlphaFoldDB" id="A0A5J4RKF2"/>
<feature type="domain" description="PG-1098 ferredoxin-like" evidence="2">
    <location>
        <begin position="276"/>
        <end position="319"/>
    </location>
</feature>
<dbReference type="Gene3D" id="1.10.10.1110">
    <property type="entry name" value="Methyltransferase PG1098, N-terminal domain"/>
    <property type="match status" value="1"/>
</dbReference>
<dbReference type="Gene3D" id="3.40.50.150">
    <property type="entry name" value="Vaccinia Virus protein VP39"/>
    <property type="match status" value="1"/>
</dbReference>
<dbReference type="InterPro" id="IPR041497">
    <property type="entry name" value="Thump-like"/>
</dbReference>
<evidence type="ECO:0000259" key="1">
    <source>
        <dbReference type="Pfam" id="PF18096"/>
    </source>
</evidence>
<proteinExistence type="predicted"/>